<dbReference type="EMBL" id="CAJNOI010000120">
    <property type="protein sequence ID" value="CAF1091796.1"/>
    <property type="molecule type" value="Genomic_DNA"/>
</dbReference>
<comment type="caution">
    <text evidence="14">The sequence shown here is derived from an EMBL/GenBank/DDBJ whole genome shotgun (WGS) entry which is preliminary data.</text>
</comment>
<proteinExistence type="inferred from homology"/>
<dbReference type="EC" id="3.4.21.105" evidence="4"/>
<reference evidence="14" key="1">
    <citation type="submission" date="2021-02" db="EMBL/GenBank/DDBJ databases">
        <authorList>
            <person name="Nowell W R."/>
        </authorList>
    </citation>
    <scope>NUCLEOTIDE SEQUENCE</scope>
</reference>
<comment type="similarity">
    <text evidence="3 11">Belongs to the peptidase S54 family.</text>
</comment>
<evidence type="ECO:0000256" key="1">
    <source>
        <dbReference type="ARBA" id="ARBA00000156"/>
    </source>
</evidence>
<dbReference type="GO" id="GO:0006508">
    <property type="term" value="P:proteolysis"/>
    <property type="evidence" value="ECO:0007669"/>
    <property type="project" value="UniProtKB-KW"/>
</dbReference>
<keyword evidence="7 11" id="KW-0378">Hydrolase</keyword>
<evidence type="ECO:0000256" key="3">
    <source>
        <dbReference type="ARBA" id="ARBA00009045"/>
    </source>
</evidence>
<dbReference type="AlphaFoldDB" id="A0A814V010"/>
<name>A0A814V010_9BILA</name>
<sequence>MEESIVIEDAKPTVIKKNNICSWLRRIVNIDDEPNQKHYYAVFIIGTGALQVFIYLLTYINIIWKGERFWFTLSCLFMFFVPCMRPTSDYDDRHKGICFSFMYPHQLWRFFTAVLFHMSWYHLLSNISKQLLYGFLLERKYGSVRVVILYWLSNLSACLSFMLKNRNIASMGASGSIYGLMIFFVMDRLVAIQEKTKRRLFILLQIFLLVILPNVPTMIVFSILELPVGHSAHFGGGLVGFLLGVAEITSETDSINSRMDFGFPCARFRLIQRLNKNQKRNRLASAFFAGSSWTLIYSGSTGLETDPGRYTCAMVQLIDNSIQYRSYRFLVTGKRSTSYSVQYSEVILFGY</sequence>
<gene>
    <name evidence="13" type="ORF">BJG266_LOCUS20854</name>
    <name evidence="14" type="ORF">QVE165_LOCUS24804</name>
</gene>
<evidence type="ECO:0000256" key="10">
    <source>
        <dbReference type="ARBA" id="ARBA00023136"/>
    </source>
</evidence>
<dbReference type="Proteomes" id="UP000663832">
    <property type="component" value="Unassembled WGS sequence"/>
</dbReference>
<organism evidence="14 15">
    <name type="scientific">Adineta steineri</name>
    <dbReference type="NCBI Taxonomy" id="433720"/>
    <lineage>
        <taxon>Eukaryota</taxon>
        <taxon>Metazoa</taxon>
        <taxon>Spiralia</taxon>
        <taxon>Gnathifera</taxon>
        <taxon>Rotifera</taxon>
        <taxon>Eurotatoria</taxon>
        <taxon>Bdelloidea</taxon>
        <taxon>Adinetida</taxon>
        <taxon>Adinetidae</taxon>
        <taxon>Adineta</taxon>
    </lineage>
</organism>
<feature type="transmembrane region" description="Helical" evidence="11">
    <location>
        <begin position="38"/>
        <end position="57"/>
    </location>
</feature>
<dbReference type="Proteomes" id="UP000663877">
    <property type="component" value="Unassembled WGS sequence"/>
</dbReference>
<evidence type="ECO:0000313" key="13">
    <source>
        <dbReference type="EMBL" id="CAF1091796.1"/>
    </source>
</evidence>
<evidence type="ECO:0000256" key="6">
    <source>
        <dbReference type="ARBA" id="ARBA00022692"/>
    </source>
</evidence>
<dbReference type="PANTHER" id="PTHR22936:SF69">
    <property type="entry name" value="RHOMBOID-LIKE PROTEIN"/>
    <property type="match status" value="1"/>
</dbReference>
<accession>A0A814V010</accession>
<evidence type="ECO:0000256" key="5">
    <source>
        <dbReference type="ARBA" id="ARBA00022670"/>
    </source>
</evidence>
<dbReference type="SUPFAM" id="SSF144091">
    <property type="entry name" value="Rhomboid-like"/>
    <property type="match status" value="1"/>
</dbReference>
<feature type="domain" description="Peptidase S54 rhomboid" evidence="12">
    <location>
        <begin position="105"/>
        <end position="246"/>
    </location>
</feature>
<feature type="transmembrane region" description="Helical" evidence="11">
    <location>
        <begin position="202"/>
        <end position="224"/>
    </location>
</feature>
<evidence type="ECO:0000313" key="15">
    <source>
        <dbReference type="Proteomes" id="UP000663832"/>
    </source>
</evidence>
<dbReference type="EMBL" id="CAJNOM010000176">
    <property type="protein sequence ID" value="CAF1183197.1"/>
    <property type="molecule type" value="Genomic_DNA"/>
</dbReference>
<keyword evidence="5 11" id="KW-0645">Protease</keyword>
<protein>
    <recommendedName>
        <fullName evidence="4">rhomboid protease</fullName>
        <ecNumber evidence="4">3.4.21.105</ecNumber>
    </recommendedName>
</protein>
<comment type="subcellular location">
    <subcellularLocation>
        <location evidence="2 11">Membrane</location>
        <topology evidence="2 11">Multi-pass membrane protein</topology>
    </subcellularLocation>
</comment>
<comment type="function">
    <text evidence="11">Serine protease involved in intramembrane proteolysis.</text>
</comment>
<evidence type="ECO:0000256" key="2">
    <source>
        <dbReference type="ARBA" id="ARBA00004141"/>
    </source>
</evidence>
<dbReference type="InterPro" id="IPR035952">
    <property type="entry name" value="Rhomboid-like_sf"/>
</dbReference>
<dbReference type="OrthoDB" id="418595at2759"/>
<dbReference type="InterPro" id="IPR002610">
    <property type="entry name" value="Peptidase_S54_rhomboid-like"/>
</dbReference>
<keyword evidence="6 11" id="KW-0812">Transmembrane</keyword>
<dbReference type="PANTHER" id="PTHR22936">
    <property type="entry name" value="RHOMBOID-RELATED"/>
    <property type="match status" value="1"/>
</dbReference>
<feature type="transmembrane region" description="Helical" evidence="11">
    <location>
        <begin position="144"/>
        <end position="162"/>
    </location>
</feature>
<evidence type="ECO:0000259" key="12">
    <source>
        <dbReference type="Pfam" id="PF01694"/>
    </source>
</evidence>
<keyword evidence="9 11" id="KW-1133">Transmembrane helix</keyword>
<feature type="transmembrane region" description="Helical" evidence="11">
    <location>
        <begin position="168"/>
        <end position="190"/>
    </location>
</feature>
<dbReference type="InterPro" id="IPR022764">
    <property type="entry name" value="Peptidase_S54_rhomboid_dom"/>
</dbReference>
<dbReference type="Pfam" id="PF01694">
    <property type="entry name" value="Rhomboid"/>
    <property type="match status" value="1"/>
</dbReference>
<evidence type="ECO:0000256" key="11">
    <source>
        <dbReference type="RuleBase" id="RU362115"/>
    </source>
</evidence>
<dbReference type="GO" id="GO:0004252">
    <property type="term" value="F:serine-type endopeptidase activity"/>
    <property type="evidence" value="ECO:0007669"/>
    <property type="project" value="InterPro"/>
</dbReference>
<feature type="transmembrane region" description="Helical" evidence="11">
    <location>
        <begin position="107"/>
        <end position="124"/>
    </location>
</feature>
<feature type="transmembrane region" description="Helical" evidence="11">
    <location>
        <begin position="69"/>
        <end position="87"/>
    </location>
</feature>
<keyword evidence="10 11" id="KW-0472">Membrane</keyword>
<keyword evidence="8 11" id="KW-0720">Serine protease</keyword>
<evidence type="ECO:0000256" key="4">
    <source>
        <dbReference type="ARBA" id="ARBA00013039"/>
    </source>
</evidence>
<dbReference type="GO" id="GO:0016020">
    <property type="term" value="C:membrane"/>
    <property type="evidence" value="ECO:0007669"/>
    <property type="project" value="UniProtKB-SubCell"/>
</dbReference>
<comment type="caution">
    <text evidence="11">Lacks conserved residue(s) required for the propagation of feature annotation.</text>
</comment>
<evidence type="ECO:0000256" key="8">
    <source>
        <dbReference type="ARBA" id="ARBA00022825"/>
    </source>
</evidence>
<evidence type="ECO:0000313" key="14">
    <source>
        <dbReference type="EMBL" id="CAF1183197.1"/>
    </source>
</evidence>
<keyword evidence="15" id="KW-1185">Reference proteome</keyword>
<comment type="catalytic activity">
    <reaction evidence="1 11">
        <text>Cleaves type-1 transmembrane domains using a catalytic dyad composed of serine and histidine that are contributed by different transmembrane domains.</text>
        <dbReference type="EC" id="3.4.21.105"/>
    </reaction>
</comment>
<evidence type="ECO:0000256" key="7">
    <source>
        <dbReference type="ARBA" id="ARBA00022801"/>
    </source>
</evidence>
<dbReference type="Gene3D" id="1.20.1540.10">
    <property type="entry name" value="Rhomboid-like"/>
    <property type="match status" value="1"/>
</dbReference>
<evidence type="ECO:0000256" key="9">
    <source>
        <dbReference type="ARBA" id="ARBA00022989"/>
    </source>
</evidence>